<reference evidence="1 2" key="1">
    <citation type="submission" date="2019-12" db="EMBL/GenBank/DDBJ databases">
        <title>Chromosome-level assembly of the Caenorhabditis remanei genome.</title>
        <authorList>
            <person name="Teterina A.A."/>
            <person name="Willis J.H."/>
            <person name="Phillips P.C."/>
        </authorList>
    </citation>
    <scope>NUCLEOTIDE SEQUENCE [LARGE SCALE GENOMIC DNA]</scope>
    <source>
        <strain evidence="1 2">PX506</strain>
        <tissue evidence="1">Whole organism</tissue>
    </source>
</reference>
<evidence type="ECO:0000313" key="2">
    <source>
        <dbReference type="Proteomes" id="UP000483820"/>
    </source>
</evidence>
<accession>A0A6A5FYK1</accession>
<dbReference type="Proteomes" id="UP000483820">
    <property type="component" value="Chromosome X"/>
</dbReference>
<dbReference type="AlphaFoldDB" id="A0A6A5FYK1"/>
<dbReference type="CTD" id="9822491"/>
<dbReference type="KEGG" id="crq:GCK72_024040"/>
<dbReference type="EMBL" id="WUAV01000006">
    <property type="protein sequence ID" value="KAF1747575.1"/>
    <property type="molecule type" value="Genomic_DNA"/>
</dbReference>
<organism evidence="1 2">
    <name type="scientific">Caenorhabditis remanei</name>
    <name type="common">Caenorhabditis vulgaris</name>
    <dbReference type="NCBI Taxonomy" id="31234"/>
    <lineage>
        <taxon>Eukaryota</taxon>
        <taxon>Metazoa</taxon>
        <taxon>Ecdysozoa</taxon>
        <taxon>Nematoda</taxon>
        <taxon>Chromadorea</taxon>
        <taxon>Rhabditida</taxon>
        <taxon>Rhabditina</taxon>
        <taxon>Rhabditomorpha</taxon>
        <taxon>Rhabditoidea</taxon>
        <taxon>Rhabditidae</taxon>
        <taxon>Peloderinae</taxon>
        <taxon>Caenorhabditis</taxon>
    </lineage>
</organism>
<protein>
    <submittedName>
        <fullName evidence="1">Uncharacterized protein</fullName>
    </submittedName>
</protein>
<comment type="caution">
    <text evidence="1">The sequence shown here is derived from an EMBL/GenBank/DDBJ whole genome shotgun (WGS) entry which is preliminary data.</text>
</comment>
<name>A0A6A5FYK1_CAERE</name>
<evidence type="ECO:0000313" key="1">
    <source>
        <dbReference type="EMBL" id="KAF1747575.1"/>
    </source>
</evidence>
<sequence>MLKDHVKATIDKIENIEVPQLRSCRTQHRAEQERVEQSWREFGYLREDVVQSMEQTQSEGQHYLSIVYIWWRARVQNFLPSDDLQDKFIEICDELYLISFVPPRILRLPSFLGFQPIPMEKTERSQLSQIIRKFKTDFNEEINAIFANVNHVLATDYINKVKRFREDVNEIIEKK</sequence>
<dbReference type="RefSeq" id="XP_003118440.2">
    <property type="nucleotide sequence ID" value="XM_003118392.2"/>
</dbReference>
<gene>
    <name evidence="1" type="ORF">GCK72_024040</name>
</gene>
<proteinExistence type="predicted"/>
<dbReference type="GeneID" id="9822491"/>